<proteinExistence type="predicted"/>
<sequence length="118" mass="13053">MMLKNIIGSVKSVTSVGEETARTVYLAGLGAYSKGMEQKQQTQGLLSSQFRALVDKGEYVETESKQRIDSTKKVVLGNVEKQVNYVIRRTSGIDRTKLSGLEERIDTLTAAVDKLLQK</sequence>
<evidence type="ECO:0000313" key="1">
    <source>
        <dbReference type="EMBL" id="PSU49369.1"/>
    </source>
</evidence>
<protein>
    <recommendedName>
        <fullName evidence="3">Phasin family protein</fullName>
    </recommendedName>
</protein>
<dbReference type="RefSeq" id="WP_107242167.1">
    <property type="nucleotide sequence ID" value="NZ_JAKJUA010000009.1"/>
</dbReference>
<organism evidence="1 2">
    <name type="scientific">Photobacterium frigidiphilum</name>
    <dbReference type="NCBI Taxonomy" id="264736"/>
    <lineage>
        <taxon>Bacteria</taxon>
        <taxon>Pseudomonadati</taxon>
        <taxon>Pseudomonadota</taxon>
        <taxon>Gammaproteobacteria</taxon>
        <taxon>Vibrionales</taxon>
        <taxon>Vibrionaceae</taxon>
        <taxon>Photobacterium</taxon>
    </lineage>
</organism>
<dbReference type="InterPro" id="IPR008769">
    <property type="entry name" value="PhaF_PhaI"/>
</dbReference>
<dbReference type="NCBIfam" id="NF047773">
    <property type="entry name" value="phas_rel_Lepto"/>
    <property type="match status" value="1"/>
</dbReference>
<gene>
    <name evidence="1" type="ORF">C9J12_07690</name>
</gene>
<dbReference type="AlphaFoldDB" id="A0A2T3JK41"/>
<dbReference type="EMBL" id="PYMJ01000006">
    <property type="protein sequence ID" value="PSU49369.1"/>
    <property type="molecule type" value="Genomic_DNA"/>
</dbReference>
<dbReference type="OrthoDB" id="5815832at2"/>
<evidence type="ECO:0008006" key="3">
    <source>
        <dbReference type="Google" id="ProtNLM"/>
    </source>
</evidence>
<comment type="caution">
    <text evidence="1">The sequence shown here is derived from an EMBL/GenBank/DDBJ whole genome shotgun (WGS) entry which is preliminary data.</text>
</comment>
<reference evidence="1 2" key="1">
    <citation type="submission" date="2018-01" db="EMBL/GenBank/DDBJ databases">
        <title>Whole genome sequencing of Histamine producing bacteria.</title>
        <authorList>
            <person name="Butler K."/>
        </authorList>
    </citation>
    <scope>NUCLEOTIDE SEQUENCE [LARGE SCALE GENOMIC DNA]</scope>
    <source>
        <strain evidence="1 2">JCM 12947</strain>
    </source>
</reference>
<evidence type="ECO:0000313" key="2">
    <source>
        <dbReference type="Proteomes" id="UP000240987"/>
    </source>
</evidence>
<keyword evidence="2" id="KW-1185">Reference proteome</keyword>
<accession>A0A2T3JK41</accession>
<dbReference type="Pfam" id="PF05597">
    <property type="entry name" value="Phasin"/>
    <property type="match status" value="1"/>
</dbReference>
<name>A0A2T3JK41_9GAMM</name>
<dbReference type="Proteomes" id="UP000240987">
    <property type="component" value="Unassembled WGS sequence"/>
</dbReference>